<gene>
    <name evidence="4" type="ORF">GPECTOR_25g421</name>
</gene>
<comment type="caution">
    <text evidence="4">The sequence shown here is derived from an EMBL/GenBank/DDBJ whole genome shotgun (WGS) entry which is preliminary data.</text>
</comment>
<dbReference type="PANTHER" id="PTHR10366:SF852">
    <property type="entry name" value="CINNAMOYL-COA REDUCTASE CAD2"/>
    <property type="match status" value="1"/>
</dbReference>
<evidence type="ECO:0000256" key="1">
    <source>
        <dbReference type="ARBA" id="ARBA00023002"/>
    </source>
</evidence>
<dbReference type="STRING" id="33097.A0A150GG79"/>
<dbReference type="InterPro" id="IPR001509">
    <property type="entry name" value="Epimerase_deHydtase"/>
</dbReference>
<feature type="domain" description="NAD-dependent epimerase/dehydratase" evidence="3">
    <location>
        <begin position="15"/>
        <end position="189"/>
    </location>
</feature>
<proteinExistence type="predicted"/>
<dbReference type="Pfam" id="PF01370">
    <property type="entry name" value="Epimerase"/>
    <property type="match status" value="1"/>
</dbReference>
<name>A0A150GG79_GONPE</name>
<dbReference type="InterPro" id="IPR050425">
    <property type="entry name" value="NAD(P)_dehydrat-like"/>
</dbReference>
<dbReference type="InterPro" id="IPR036291">
    <property type="entry name" value="NAD(P)-bd_dom_sf"/>
</dbReference>
<evidence type="ECO:0000256" key="2">
    <source>
        <dbReference type="SAM" id="MobiDB-lite"/>
    </source>
</evidence>
<organism evidence="4 5">
    <name type="scientific">Gonium pectorale</name>
    <name type="common">Green alga</name>
    <dbReference type="NCBI Taxonomy" id="33097"/>
    <lineage>
        <taxon>Eukaryota</taxon>
        <taxon>Viridiplantae</taxon>
        <taxon>Chlorophyta</taxon>
        <taxon>core chlorophytes</taxon>
        <taxon>Chlorophyceae</taxon>
        <taxon>CS clade</taxon>
        <taxon>Chlamydomonadales</taxon>
        <taxon>Volvocaceae</taxon>
        <taxon>Gonium</taxon>
    </lineage>
</organism>
<dbReference type="Proteomes" id="UP000075714">
    <property type="component" value="Unassembled WGS sequence"/>
</dbReference>
<evidence type="ECO:0000313" key="5">
    <source>
        <dbReference type="Proteomes" id="UP000075714"/>
    </source>
</evidence>
<dbReference type="Gene3D" id="3.40.50.720">
    <property type="entry name" value="NAD(P)-binding Rossmann-like Domain"/>
    <property type="match status" value="1"/>
</dbReference>
<feature type="region of interest" description="Disordered" evidence="2">
    <location>
        <begin position="291"/>
        <end position="332"/>
    </location>
</feature>
<evidence type="ECO:0000259" key="3">
    <source>
        <dbReference type="Pfam" id="PF01370"/>
    </source>
</evidence>
<dbReference type="AlphaFoldDB" id="A0A150GG79"/>
<dbReference type="PANTHER" id="PTHR10366">
    <property type="entry name" value="NAD DEPENDENT EPIMERASE/DEHYDRATASE"/>
    <property type="match status" value="1"/>
</dbReference>
<reference evidence="5" key="1">
    <citation type="journal article" date="2016" name="Nat. Commun.">
        <title>The Gonium pectorale genome demonstrates co-option of cell cycle regulation during the evolution of multicellularity.</title>
        <authorList>
            <person name="Hanschen E.R."/>
            <person name="Marriage T.N."/>
            <person name="Ferris P.J."/>
            <person name="Hamaji T."/>
            <person name="Toyoda A."/>
            <person name="Fujiyama A."/>
            <person name="Neme R."/>
            <person name="Noguchi H."/>
            <person name="Minakuchi Y."/>
            <person name="Suzuki M."/>
            <person name="Kawai-Toyooka H."/>
            <person name="Smith D.R."/>
            <person name="Sparks H."/>
            <person name="Anderson J."/>
            <person name="Bakaric R."/>
            <person name="Luria V."/>
            <person name="Karger A."/>
            <person name="Kirschner M.W."/>
            <person name="Durand P.M."/>
            <person name="Michod R.E."/>
            <person name="Nozaki H."/>
            <person name="Olson B.J."/>
        </authorList>
    </citation>
    <scope>NUCLEOTIDE SEQUENCE [LARGE SCALE GENOMIC DNA]</scope>
    <source>
        <strain evidence="5">NIES-2863</strain>
    </source>
</reference>
<dbReference type="OrthoDB" id="2735536at2759"/>
<evidence type="ECO:0000313" key="4">
    <source>
        <dbReference type="EMBL" id="KXZ48836.1"/>
    </source>
</evidence>
<keyword evidence="1" id="KW-0560">Oxidoreductase</keyword>
<dbReference type="EMBL" id="LSYV01000026">
    <property type="protein sequence ID" value="KXZ48836.1"/>
    <property type="molecule type" value="Genomic_DNA"/>
</dbReference>
<accession>A0A150GG79</accession>
<dbReference type="GO" id="GO:0016616">
    <property type="term" value="F:oxidoreductase activity, acting on the CH-OH group of donors, NAD or NADP as acceptor"/>
    <property type="evidence" value="ECO:0007669"/>
    <property type="project" value="TreeGrafter"/>
</dbReference>
<dbReference type="SUPFAM" id="SSF51735">
    <property type="entry name" value="NAD(P)-binding Rossmann-fold domains"/>
    <property type="match status" value="1"/>
</dbReference>
<protein>
    <recommendedName>
        <fullName evidence="3">NAD-dependent epimerase/dehydratase domain-containing protein</fullName>
    </recommendedName>
</protein>
<keyword evidence="5" id="KW-1185">Reference proteome</keyword>
<sequence length="332" mass="35726">MPSDCLPPAPPTPPGCDFVIHTASPFALGVSRRDVRSKLIDPAVRGVENVLGSVNRTPTVRRVVLTSSIAATTSTRTEHGVDRPVDETCWNGTASESWLPYSYSKTLAERRAWELSRQQFRWSLVTVLPGFVLGPFLGCSHSGESVGLLRRLVHGWIFWPAAPNMGFAHVDIRDVAAAHCLAMVTPKASGRYLAVSGGTRIRRMTAALASLYPGGRIRPAFLVAPCWLVWLLAPLFGMGRDTVSSSWGPAPAFATRRAAEELGMRSWLPLEASLYDMVEDMAGKGMVRHPLPAARRRRDGGGGGRAAGKEAGGEARGLAPAGVEEVAAEHRD</sequence>